<dbReference type="CDD" id="cd02335">
    <property type="entry name" value="ZZ_ADA2"/>
    <property type="match status" value="1"/>
</dbReference>
<sequence>MAASGAYARYAEQDEPGLYLVHPRDDRVTCTCDVFVIHGLHGGATKTWKHPESGNIWFRDMLPDLIRSEGQGANARIWTYGYPANVAFQTSSIYDFAQALLHRVKDVRKDNNDRKIVWVCHSLGGLVLKQALIEAKIHPRFSSISAATAGIVFMGTPHHGSGMADLGTIVSLVVSSAVPGSRIFNRDILKDLKKNNNTLFGISSQFSNICSGMTIHSFHETMPLGPTIIVDKTSAIMHLENEQKRYGLYANHKDMCRFRDGLDQNWLSVGSSVVELVSLSAPARSRENPNVRRQAAAQPAWAQRQTPAYYPVPPAGTYPRAPQPTGPSYAAQNIPRRVPVPTTQVYTAPPAQRSATPTYAPPQLPPGWVAQWDVETGKYFFVERATGVVEWEPPRPRQAQYAAPSQRNDRLNVPGSSHHRSVSADATSSRPAYPSLNRAHSREDFGASYRSQPAAPAQAYQTYEQPQAPSRPLPQSYVSAAPTIPPKQPHIQAPEDDESSKRESATCDACMHGIKCSEPRVQCTVCYDYDLCIKCFQAGKETKNHKNTHKLSHILNTALIQTDDLIPAKETVNAEFNADKTRTNWSISDIKDENTGETKTYRFIHMYDDDSHARFLTSARPGHYAVSVVLLVKVAADINAAGLKQLQEAGAGSLRVSLGTVKVKRAFFGAALGREDSFNSTALTKESLPHRLLNHYWWDVVKIAVDAPYLHVQSDALLNIEGDESGSLTDLGLVLQWSGCHAFASSNDPVVSISVEHIRMDNLLDYNEPHIRAPAPAPPKPAPAPAPAPVAQPEPEPEEEPTEEEFKNILLTILREAATAQERAALQARLEQQYREEEAAKRELVARLFIQALGEVAEEQERQEERERQQREGQQRMAALLFQQQQREQRERQVAAREQARQQAEIEAAVQGVFVEAYLEQYMKNLGLR</sequence>
<dbReference type="SUPFAM" id="SSF57850">
    <property type="entry name" value="RING/U-box"/>
    <property type="match status" value="1"/>
</dbReference>
<dbReference type="SUPFAM" id="SSF53474">
    <property type="entry name" value="alpha/beta-Hydrolases"/>
    <property type="match status" value="1"/>
</dbReference>
<evidence type="ECO:0000256" key="9">
    <source>
        <dbReference type="ARBA" id="ARBA00023128"/>
    </source>
</evidence>
<organism evidence="16 17">
    <name type="scientific">Coniochaeta ligniaria NRRL 30616</name>
    <dbReference type="NCBI Taxonomy" id="1408157"/>
    <lineage>
        <taxon>Eukaryota</taxon>
        <taxon>Fungi</taxon>
        <taxon>Dikarya</taxon>
        <taxon>Ascomycota</taxon>
        <taxon>Pezizomycotina</taxon>
        <taxon>Sordariomycetes</taxon>
        <taxon>Sordariomycetidae</taxon>
        <taxon>Coniochaetales</taxon>
        <taxon>Coniochaetaceae</taxon>
        <taxon>Coniochaeta</taxon>
    </lineage>
</organism>
<dbReference type="AlphaFoldDB" id="A0A1J7JP22"/>
<comment type="similarity">
    <text evidence="4">Belongs to the putative lipase ROG1 family.</text>
</comment>
<feature type="compositionally biased region" description="Low complexity" evidence="13">
    <location>
        <begin position="397"/>
        <end position="406"/>
    </location>
</feature>
<feature type="compositionally biased region" description="Low complexity" evidence="13">
    <location>
        <begin position="292"/>
        <end position="308"/>
    </location>
</feature>
<dbReference type="InterPro" id="IPR001202">
    <property type="entry name" value="WW_dom"/>
</dbReference>
<accession>A0A1J7JP22</accession>
<dbReference type="InterPro" id="IPR052374">
    <property type="entry name" value="SERAC1"/>
</dbReference>
<gene>
    <name evidence="16" type="ORF">CONLIGDRAFT_643587</name>
</gene>
<feature type="region of interest" description="Disordered" evidence="13">
    <location>
        <begin position="393"/>
        <end position="500"/>
    </location>
</feature>
<dbReference type="InterPro" id="IPR000433">
    <property type="entry name" value="Znf_ZZ"/>
</dbReference>
<evidence type="ECO:0000256" key="4">
    <source>
        <dbReference type="ARBA" id="ARBA00007920"/>
    </source>
</evidence>
<evidence type="ECO:0000313" key="16">
    <source>
        <dbReference type="EMBL" id="OIW29490.1"/>
    </source>
</evidence>
<dbReference type="GO" id="GO:0016020">
    <property type="term" value="C:membrane"/>
    <property type="evidence" value="ECO:0007669"/>
    <property type="project" value="UniProtKB-SubCell"/>
</dbReference>
<comment type="subcellular location">
    <subcellularLocation>
        <location evidence="2">Endoplasmic reticulum</location>
    </subcellularLocation>
    <subcellularLocation>
        <location evidence="3">Membrane</location>
    </subcellularLocation>
    <subcellularLocation>
        <location evidence="1">Mitochondrion</location>
    </subcellularLocation>
</comment>
<keyword evidence="12" id="KW-0175">Coiled coil</keyword>
<dbReference type="Pfam" id="PF05057">
    <property type="entry name" value="DUF676"/>
    <property type="match status" value="1"/>
</dbReference>
<dbReference type="SUPFAM" id="SSF51045">
    <property type="entry name" value="WW domain"/>
    <property type="match status" value="1"/>
</dbReference>
<proteinExistence type="inferred from homology"/>
<evidence type="ECO:0000256" key="13">
    <source>
        <dbReference type="SAM" id="MobiDB-lite"/>
    </source>
</evidence>
<feature type="region of interest" description="Disordered" evidence="13">
    <location>
        <begin position="769"/>
        <end position="804"/>
    </location>
</feature>
<dbReference type="PROSITE" id="PS50020">
    <property type="entry name" value="WW_DOMAIN_2"/>
    <property type="match status" value="1"/>
</dbReference>
<evidence type="ECO:0000256" key="2">
    <source>
        <dbReference type="ARBA" id="ARBA00004240"/>
    </source>
</evidence>
<keyword evidence="17" id="KW-1185">Reference proteome</keyword>
<dbReference type="GO" id="GO:0005783">
    <property type="term" value="C:endoplasmic reticulum"/>
    <property type="evidence" value="ECO:0007669"/>
    <property type="project" value="UniProtKB-SubCell"/>
</dbReference>
<evidence type="ECO:0000313" key="17">
    <source>
        <dbReference type="Proteomes" id="UP000182658"/>
    </source>
</evidence>
<dbReference type="PROSITE" id="PS50135">
    <property type="entry name" value="ZF_ZZ_2"/>
    <property type="match status" value="1"/>
</dbReference>
<dbReference type="SMART" id="SM00456">
    <property type="entry name" value="WW"/>
    <property type="match status" value="1"/>
</dbReference>
<dbReference type="InterPro" id="IPR043145">
    <property type="entry name" value="Znf_ZZ_sf"/>
</dbReference>
<dbReference type="PANTHER" id="PTHR48182">
    <property type="entry name" value="PROTEIN SERAC1"/>
    <property type="match status" value="1"/>
</dbReference>
<keyword evidence="6 11" id="KW-0863">Zinc-finger</keyword>
<dbReference type="InterPro" id="IPR041983">
    <property type="entry name" value="ADA2-like_ZZ"/>
</dbReference>
<keyword evidence="9" id="KW-0496">Mitochondrion</keyword>
<dbReference type="InterPro" id="IPR007751">
    <property type="entry name" value="DUF676_lipase-like"/>
</dbReference>
<dbReference type="InterPro" id="IPR036020">
    <property type="entry name" value="WW_dom_sf"/>
</dbReference>
<dbReference type="OrthoDB" id="427518at2759"/>
<evidence type="ECO:0000256" key="1">
    <source>
        <dbReference type="ARBA" id="ARBA00004173"/>
    </source>
</evidence>
<dbReference type="PANTHER" id="PTHR48182:SF2">
    <property type="entry name" value="PROTEIN SERAC1"/>
    <property type="match status" value="1"/>
</dbReference>
<keyword evidence="5" id="KW-0479">Metal-binding</keyword>
<evidence type="ECO:0000256" key="8">
    <source>
        <dbReference type="ARBA" id="ARBA00022833"/>
    </source>
</evidence>
<dbReference type="Proteomes" id="UP000182658">
    <property type="component" value="Unassembled WGS sequence"/>
</dbReference>
<feature type="compositionally biased region" description="Pro residues" evidence="13">
    <location>
        <begin position="775"/>
        <end position="794"/>
    </location>
</feature>
<dbReference type="Gene3D" id="3.40.50.1820">
    <property type="entry name" value="alpha/beta hydrolase"/>
    <property type="match status" value="1"/>
</dbReference>
<evidence type="ECO:0000256" key="12">
    <source>
        <dbReference type="SAM" id="Coils"/>
    </source>
</evidence>
<dbReference type="InParanoid" id="A0A1J7JP22"/>
<evidence type="ECO:0000259" key="14">
    <source>
        <dbReference type="PROSITE" id="PS50020"/>
    </source>
</evidence>
<dbReference type="GO" id="GO:0008270">
    <property type="term" value="F:zinc ion binding"/>
    <property type="evidence" value="ECO:0007669"/>
    <property type="project" value="UniProtKB-KW"/>
</dbReference>
<dbReference type="Gene3D" id="2.20.70.10">
    <property type="match status" value="1"/>
</dbReference>
<dbReference type="EMBL" id="KV875097">
    <property type="protein sequence ID" value="OIW29490.1"/>
    <property type="molecule type" value="Genomic_DNA"/>
</dbReference>
<dbReference type="GO" id="GO:0005739">
    <property type="term" value="C:mitochondrion"/>
    <property type="evidence" value="ECO:0007669"/>
    <property type="project" value="UniProtKB-SubCell"/>
</dbReference>
<reference evidence="16 17" key="1">
    <citation type="submission" date="2016-10" db="EMBL/GenBank/DDBJ databases">
        <title>Draft genome sequence of Coniochaeta ligniaria NRRL30616, a lignocellulolytic fungus for bioabatement of inhibitors in plant biomass hydrolysates.</title>
        <authorList>
            <consortium name="DOE Joint Genome Institute"/>
            <person name="Jimenez D.J."/>
            <person name="Hector R.E."/>
            <person name="Riley R."/>
            <person name="Sun H."/>
            <person name="Grigoriev I.V."/>
            <person name="Van Elsas J.D."/>
            <person name="Nichols N.N."/>
        </authorList>
    </citation>
    <scope>NUCLEOTIDE SEQUENCE [LARGE SCALE GENOMIC DNA]</scope>
    <source>
        <strain evidence="16 17">NRRL 30616</strain>
    </source>
</reference>
<dbReference type="SMART" id="SM00291">
    <property type="entry name" value="ZnF_ZZ"/>
    <property type="match status" value="1"/>
</dbReference>
<evidence type="ECO:0000256" key="3">
    <source>
        <dbReference type="ARBA" id="ARBA00004370"/>
    </source>
</evidence>
<feature type="coiled-coil region" evidence="12">
    <location>
        <begin position="823"/>
        <end position="907"/>
    </location>
</feature>
<dbReference type="Gene3D" id="3.30.60.90">
    <property type="match status" value="1"/>
</dbReference>
<feature type="compositionally biased region" description="Low complexity" evidence="13">
    <location>
        <begin position="452"/>
        <end position="468"/>
    </location>
</feature>
<dbReference type="InterPro" id="IPR029058">
    <property type="entry name" value="AB_hydrolase_fold"/>
</dbReference>
<feature type="region of interest" description="Disordered" evidence="13">
    <location>
        <begin position="285"/>
        <end position="308"/>
    </location>
</feature>
<dbReference type="Pfam" id="PF00397">
    <property type="entry name" value="WW"/>
    <property type="match status" value="1"/>
</dbReference>
<feature type="domain" description="ZZ-type" evidence="15">
    <location>
        <begin position="502"/>
        <end position="559"/>
    </location>
</feature>
<evidence type="ECO:0000256" key="5">
    <source>
        <dbReference type="ARBA" id="ARBA00022723"/>
    </source>
</evidence>
<protein>
    <recommendedName>
        <fullName evidence="18">WW domain-containing protein</fullName>
    </recommendedName>
</protein>
<dbReference type="CDD" id="cd00201">
    <property type="entry name" value="WW"/>
    <property type="match status" value="1"/>
</dbReference>
<evidence type="ECO:0000256" key="7">
    <source>
        <dbReference type="ARBA" id="ARBA00022824"/>
    </source>
</evidence>
<keyword evidence="10" id="KW-0472">Membrane</keyword>
<dbReference type="Pfam" id="PF25299">
    <property type="entry name" value="ZZ_ADA2"/>
    <property type="match status" value="1"/>
</dbReference>
<name>A0A1J7JP22_9PEZI</name>
<evidence type="ECO:0000256" key="10">
    <source>
        <dbReference type="ARBA" id="ARBA00023136"/>
    </source>
</evidence>
<keyword evidence="7" id="KW-0256">Endoplasmic reticulum</keyword>
<evidence type="ECO:0008006" key="18">
    <source>
        <dbReference type="Google" id="ProtNLM"/>
    </source>
</evidence>
<keyword evidence="8" id="KW-0862">Zinc</keyword>
<evidence type="ECO:0000259" key="15">
    <source>
        <dbReference type="PROSITE" id="PS50135"/>
    </source>
</evidence>
<evidence type="ECO:0000256" key="6">
    <source>
        <dbReference type="ARBA" id="ARBA00022771"/>
    </source>
</evidence>
<feature type="domain" description="WW" evidence="14">
    <location>
        <begin position="362"/>
        <end position="396"/>
    </location>
</feature>
<evidence type="ECO:0000256" key="11">
    <source>
        <dbReference type="PROSITE-ProRule" id="PRU00228"/>
    </source>
</evidence>